<sequence>MTQENMNRIVGETFEDMSVAEMTMVQGSGDLGAEFTTSPACVALTVAAAQQSSNNCAVAISGSLSAIGSAVLSAIKC</sequence>
<proteinExistence type="predicted"/>
<keyword evidence="2" id="KW-1185">Reference proteome</keyword>
<name>A0A1M5Q4A9_BUTFI</name>
<dbReference type="NCBIfam" id="TIGR03893">
    <property type="entry name" value="lant_SP_1948"/>
    <property type="match status" value="1"/>
</dbReference>
<dbReference type="GO" id="GO:0050830">
    <property type="term" value="P:defense response to Gram-positive bacterium"/>
    <property type="evidence" value="ECO:0007669"/>
    <property type="project" value="InterPro"/>
</dbReference>
<dbReference type="GeneID" id="89509068"/>
<organism evidence="1 2">
    <name type="scientific">Butyrivibrio fibrisolvens DSM 3071</name>
    <dbReference type="NCBI Taxonomy" id="1121131"/>
    <lineage>
        <taxon>Bacteria</taxon>
        <taxon>Bacillati</taxon>
        <taxon>Bacillota</taxon>
        <taxon>Clostridia</taxon>
        <taxon>Lachnospirales</taxon>
        <taxon>Lachnospiraceae</taxon>
        <taxon>Butyrivibrio</taxon>
    </lineage>
</organism>
<accession>A0A1M5Q4A9</accession>
<dbReference type="AlphaFoldDB" id="A0A1M5Q4A9"/>
<protein>
    <submittedName>
        <fullName evidence="1">Type 2 lantibiotic, SP_1948 family</fullName>
    </submittedName>
</protein>
<dbReference type="OrthoDB" id="2666389at2"/>
<dbReference type="EMBL" id="FQXK01000003">
    <property type="protein sequence ID" value="SHH08690.1"/>
    <property type="molecule type" value="Genomic_DNA"/>
</dbReference>
<reference evidence="2" key="1">
    <citation type="submission" date="2016-11" db="EMBL/GenBank/DDBJ databases">
        <authorList>
            <person name="Varghese N."/>
            <person name="Submissions S."/>
        </authorList>
    </citation>
    <scope>NUCLEOTIDE SEQUENCE [LARGE SCALE GENOMIC DNA]</scope>
    <source>
        <strain evidence="2">DSM 3071</strain>
    </source>
</reference>
<evidence type="ECO:0000313" key="1">
    <source>
        <dbReference type="EMBL" id="SHH08690.1"/>
    </source>
</evidence>
<dbReference type="Proteomes" id="UP000184278">
    <property type="component" value="Unassembled WGS sequence"/>
</dbReference>
<dbReference type="InterPro" id="IPR027632">
    <property type="entry name" value="Lant_2_A2"/>
</dbReference>
<dbReference type="STRING" id="1121131.SAMN02745229_00188"/>
<dbReference type="Pfam" id="PF16934">
    <property type="entry name" value="Mersacidin"/>
    <property type="match status" value="1"/>
</dbReference>
<gene>
    <name evidence="1" type="ORF">SAMN02745229_00188</name>
</gene>
<dbReference type="RefSeq" id="WP_073384761.1">
    <property type="nucleotide sequence ID" value="NZ_FQXK01000003.1"/>
</dbReference>
<evidence type="ECO:0000313" key="2">
    <source>
        <dbReference type="Proteomes" id="UP000184278"/>
    </source>
</evidence>